<gene>
    <name evidence="1" type="ORF">EXIGLDRAFT_607832</name>
</gene>
<sequence>MRALPLVPGMPVIITHNYDIAGGVVNGSRGILKSIRYYIAADGRRHATSCIVTVPSSSDASFCGLPERDYPVMEETAEL</sequence>
<reference evidence="1 2" key="1">
    <citation type="journal article" date="2016" name="Mol. Biol. Evol.">
        <title>Comparative Genomics of Early-Diverging Mushroom-Forming Fungi Provides Insights into the Origins of Lignocellulose Decay Capabilities.</title>
        <authorList>
            <person name="Nagy L.G."/>
            <person name="Riley R."/>
            <person name="Tritt A."/>
            <person name="Adam C."/>
            <person name="Daum C."/>
            <person name="Floudas D."/>
            <person name="Sun H."/>
            <person name="Yadav J.S."/>
            <person name="Pangilinan J."/>
            <person name="Larsson K.H."/>
            <person name="Matsuura K."/>
            <person name="Barry K."/>
            <person name="Labutti K."/>
            <person name="Kuo R."/>
            <person name="Ohm R.A."/>
            <person name="Bhattacharya S.S."/>
            <person name="Shirouzu T."/>
            <person name="Yoshinaga Y."/>
            <person name="Martin F.M."/>
            <person name="Grigoriev I.V."/>
            <person name="Hibbett D.S."/>
        </authorList>
    </citation>
    <scope>NUCLEOTIDE SEQUENCE [LARGE SCALE GENOMIC DNA]</scope>
    <source>
        <strain evidence="1 2">HHB12029</strain>
    </source>
</reference>
<dbReference type="Proteomes" id="UP000077266">
    <property type="component" value="Unassembled WGS sequence"/>
</dbReference>
<name>A0A165LAG2_EXIGL</name>
<dbReference type="AlphaFoldDB" id="A0A165LAG2"/>
<accession>A0A165LAG2</accession>
<proteinExistence type="predicted"/>
<organism evidence="1 2">
    <name type="scientific">Exidia glandulosa HHB12029</name>
    <dbReference type="NCBI Taxonomy" id="1314781"/>
    <lineage>
        <taxon>Eukaryota</taxon>
        <taxon>Fungi</taxon>
        <taxon>Dikarya</taxon>
        <taxon>Basidiomycota</taxon>
        <taxon>Agaricomycotina</taxon>
        <taxon>Agaricomycetes</taxon>
        <taxon>Auriculariales</taxon>
        <taxon>Exidiaceae</taxon>
        <taxon>Exidia</taxon>
    </lineage>
</organism>
<feature type="non-terminal residue" evidence="1">
    <location>
        <position position="79"/>
    </location>
</feature>
<evidence type="ECO:0000313" key="1">
    <source>
        <dbReference type="EMBL" id="KZV97595.1"/>
    </source>
</evidence>
<dbReference type="EMBL" id="KV425928">
    <property type="protein sequence ID" value="KZV97595.1"/>
    <property type="molecule type" value="Genomic_DNA"/>
</dbReference>
<dbReference type="OrthoDB" id="432234at2759"/>
<dbReference type="InParanoid" id="A0A165LAG2"/>
<protein>
    <submittedName>
        <fullName evidence="1">Uncharacterized protein</fullName>
    </submittedName>
</protein>
<evidence type="ECO:0000313" key="2">
    <source>
        <dbReference type="Proteomes" id="UP000077266"/>
    </source>
</evidence>
<keyword evidence="2" id="KW-1185">Reference proteome</keyword>